<dbReference type="GO" id="GO:0015074">
    <property type="term" value="P:DNA integration"/>
    <property type="evidence" value="ECO:0007669"/>
    <property type="project" value="InterPro"/>
</dbReference>
<dbReference type="EMBL" id="ACJN02000005">
    <property type="protein sequence ID" value="EFI32744.1"/>
    <property type="molecule type" value="Genomic_DNA"/>
</dbReference>
<evidence type="ECO:0000256" key="1">
    <source>
        <dbReference type="ARBA" id="ARBA00023172"/>
    </source>
</evidence>
<protein>
    <submittedName>
        <fullName evidence="3">Integrase family protein</fullName>
    </submittedName>
</protein>
<evidence type="ECO:0000313" key="4">
    <source>
        <dbReference type="Proteomes" id="UP000005496"/>
    </source>
</evidence>
<accession>D6SUY8</accession>
<proteinExistence type="predicted"/>
<keyword evidence="1" id="KW-0233">DNA recombination</keyword>
<dbReference type="eggNOG" id="COG0582">
    <property type="taxonomic scope" value="Bacteria"/>
</dbReference>
<dbReference type="Gene3D" id="1.10.443.10">
    <property type="entry name" value="Intergrase catalytic core"/>
    <property type="match status" value="1"/>
</dbReference>
<keyword evidence="4" id="KW-1185">Reference proteome</keyword>
<organism evidence="3 4">
    <name type="scientific">Desulfonatronospira thiodismutans ASO3-1</name>
    <dbReference type="NCBI Taxonomy" id="555779"/>
    <lineage>
        <taxon>Bacteria</taxon>
        <taxon>Pseudomonadati</taxon>
        <taxon>Thermodesulfobacteriota</taxon>
        <taxon>Desulfovibrionia</taxon>
        <taxon>Desulfovibrionales</taxon>
        <taxon>Desulfonatronovibrionaceae</taxon>
        <taxon>Desulfonatronospira</taxon>
    </lineage>
</organism>
<dbReference type="RefSeq" id="WP_008871838.1">
    <property type="nucleotide sequence ID" value="NZ_ACJN02000005.1"/>
</dbReference>
<dbReference type="PANTHER" id="PTHR30349:SF82">
    <property type="entry name" value="INTEGRASE_RECOMBINASE YOEC-RELATED"/>
    <property type="match status" value="1"/>
</dbReference>
<dbReference type="Proteomes" id="UP000005496">
    <property type="component" value="Unassembled WGS sequence"/>
</dbReference>
<dbReference type="InterPro" id="IPR011010">
    <property type="entry name" value="DNA_brk_join_enz"/>
</dbReference>
<dbReference type="InterPro" id="IPR050090">
    <property type="entry name" value="Tyrosine_recombinase_XerCD"/>
</dbReference>
<comment type="caution">
    <text evidence="3">The sequence shown here is derived from an EMBL/GenBank/DDBJ whole genome shotgun (WGS) entry which is preliminary data.</text>
</comment>
<name>D6SUY8_9BACT</name>
<dbReference type="AlphaFoldDB" id="D6SUY8"/>
<dbReference type="PROSITE" id="PS51898">
    <property type="entry name" value="TYR_RECOMBINASE"/>
    <property type="match status" value="1"/>
</dbReference>
<dbReference type="SUPFAM" id="SSF56349">
    <property type="entry name" value="DNA breaking-rejoining enzymes"/>
    <property type="match status" value="1"/>
</dbReference>
<dbReference type="GO" id="GO:0006310">
    <property type="term" value="P:DNA recombination"/>
    <property type="evidence" value="ECO:0007669"/>
    <property type="project" value="UniProtKB-KW"/>
</dbReference>
<evidence type="ECO:0000313" key="3">
    <source>
        <dbReference type="EMBL" id="EFI32744.1"/>
    </source>
</evidence>
<dbReference type="PANTHER" id="PTHR30349">
    <property type="entry name" value="PHAGE INTEGRASE-RELATED"/>
    <property type="match status" value="1"/>
</dbReference>
<dbReference type="InterPro" id="IPR002104">
    <property type="entry name" value="Integrase_catalytic"/>
</dbReference>
<evidence type="ECO:0000259" key="2">
    <source>
        <dbReference type="PROSITE" id="PS51898"/>
    </source>
</evidence>
<dbReference type="GO" id="GO:0003677">
    <property type="term" value="F:DNA binding"/>
    <property type="evidence" value="ECO:0007669"/>
    <property type="project" value="InterPro"/>
</dbReference>
<dbReference type="CDD" id="cd01192">
    <property type="entry name" value="INT_C_like_3"/>
    <property type="match status" value="1"/>
</dbReference>
<dbReference type="Pfam" id="PF00589">
    <property type="entry name" value="Phage_integrase"/>
    <property type="match status" value="1"/>
</dbReference>
<dbReference type="OrthoDB" id="9788852at2"/>
<dbReference type="InterPro" id="IPR013762">
    <property type="entry name" value="Integrase-like_cat_sf"/>
</dbReference>
<sequence>MVMPNQPRKGTSTKVEPIRRLEDIRAIKNLLQNEPRNLLLFTMGINNGLRIGDLLQLKVRDIQNLKVGDVHRVIEQKTGKENILLINKSTHKALRNYLEYKPGPDEYLFRSQRDKSSPITVSYANQVIKKWCKQINLTGNYGTHTLRKTFGYIQRVHYGVGFEILCKRFNHSSPTTTMRYLGIENKEVNNILMNDI</sequence>
<gene>
    <name evidence="3" type="ORF">Dthio_PD0031</name>
</gene>
<feature type="domain" description="Tyr recombinase" evidence="2">
    <location>
        <begin position="14"/>
        <end position="193"/>
    </location>
</feature>
<reference evidence="3" key="1">
    <citation type="submission" date="2010-05" db="EMBL/GenBank/DDBJ databases">
        <title>The draft genome of Desulfonatronospira thiodismutans ASO3-1.</title>
        <authorList>
            <consortium name="US DOE Joint Genome Institute (JGI-PGF)"/>
            <person name="Lucas S."/>
            <person name="Copeland A."/>
            <person name="Lapidus A."/>
            <person name="Cheng J.-F."/>
            <person name="Bruce D."/>
            <person name="Goodwin L."/>
            <person name="Pitluck S."/>
            <person name="Chertkov O."/>
            <person name="Brettin T."/>
            <person name="Detter J.C."/>
            <person name="Han C."/>
            <person name="Land M.L."/>
            <person name="Hauser L."/>
            <person name="Kyrpides N."/>
            <person name="Mikhailova N."/>
            <person name="Muyzer G."/>
            <person name="Woyke T."/>
        </authorList>
    </citation>
    <scope>NUCLEOTIDE SEQUENCE [LARGE SCALE GENOMIC DNA]</scope>
    <source>
        <strain evidence="3">ASO3-1</strain>
    </source>
</reference>